<dbReference type="GO" id="GO:0016740">
    <property type="term" value="F:transferase activity"/>
    <property type="evidence" value="ECO:0007669"/>
    <property type="project" value="UniProtKB-KW"/>
</dbReference>
<dbReference type="InterPro" id="IPR004045">
    <property type="entry name" value="Glutathione_S-Trfase_N"/>
</dbReference>
<evidence type="ECO:0000256" key="6">
    <source>
        <dbReference type="ARBA" id="ARBA00049544"/>
    </source>
</evidence>
<dbReference type="PROSITE" id="PS51354">
    <property type="entry name" value="GLUTAREDOXIN_2"/>
    <property type="match status" value="1"/>
</dbReference>
<evidence type="ECO:0000256" key="4">
    <source>
        <dbReference type="ARBA" id="ARBA00023002"/>
    </source>
</evidence>
<accession>B8BRU8</accession>
<dbReference type="SFLD" id="SFLDS00019">
    <property type="entry name" value="Glutathione_Transferase_(cytos"/>
    <property type="match status" value="1"/>
</dbReference>
<dbReference type="Gene3D" id="1.20.1050.10">
    <property type="match status" value="1"/>
</dbReference>
<evidence type="ECO:0000259" key="8">
    <source>
        <dbReference type="PROSITE" id="PS50404"/>
    </source>
</evidence>
<comment type="similarity">
    <text evidence="5">Belongs to the GST superfamily. DHAR family.</text>
</comment>
<dbReference type="STRING" id="35128.B8BRU8"/>
<sequence>MMPKPTTSYHLYHKFFLYSFALLSAEAFAPSSTALPLQLQTTSSASSSPSPAASSTAVFSFNPLKSFFSSASQKGMMTSTSSQQAEQLQSLTASKLASLGMSSSWDEIRSMLESKQTDDERNFRKNLTKGYGKASPLHKLRLFDESNREEDVKVTLYRDSASWCPYCQKVWMTLEQKRIPYRVEKINMRCYGDKPMSFMAMQPSGNIPVAVINGVTYNQSNDIMYALEEQFPDHEPLVPDATDSSKRMFAQELLRLERQIFSAWMYWLTSRDGSDGRLRENFISTLMEVERALTSMKGPFFLGDKVSIVDMMFAPFLERMCASLLYFKGFQMRVASGKQSNYPAVNRWFGAMETLESYQLTKSDYYTHCWDLPPQLGGCVPEAGSEPFQNAINGLTQGSWELPLSPHNGGIEPDWEWAGDDNASKREAVERVSANWEAIVAFAARGAGKAGFPRYGAPLADPNAITNDAVHPFVSVALQLLCQKLLADDDADAKCDKAMKEIAYLWKKEGGEEVIEKVVMSLEYLRDRTGVPRDMRLPAARQLRAHLNWAARVLSSA</sequence>
<protein>
    <recommendedName>
        <fullName evidence="1">glutathione dehydrogenase (ascorbate)</fullName>
        <ecNumber evidence="1">1.8.5.1</ecNumber>
    </recommendedName>
</protein>
<feature type="domain" description="GST C-terminal" evidence="9">
    <location>
        <begin position="243"/>
        <end position="375"/>
    </location>
</feature>
<evidence type="ECO:0000256" key="1">
    <source>
        <dbReference type="ARBA" id="ARBA00012436"/>
    </source>
</evidence>
<dbReference type="InterPro" id="IPR044627">
    <property type="entry name" value="DHAR1/2/3/4"/>
</dbReference>
<dbReference type="GO" id="GO:0033355">
    <property type="term" value="P:ascorbate glutathione cycle"/>
    <property type="evidence" value="ECO:0007669"/>
    <property type="project" value="InterPro"/>
</dbReference>
<keyword evidence="3" id="KW-0808">Transferase</keyword>
<dbReference type="Pfam" id="PF13409">
    <property type="entry name" value="GST_N_2"/>
    <property type="match status" value="1"/>
</dbReference>
<feature type="chain" id="PRO_5002868908" description="glutathione dehydrogenase (ascorbate)" evidence="7">
    <location>
        <begin position="28"/>
        <end position="557"/>
    </location>
</feature>
<dbReference type="GeneID" id="7447618"/>
<evidence type="ECO:0000313" key="11">
    <source>
        <dbReference type="Proteomes" id="UP000001449"/>
    </source>
</evidence>
<evidence type="ECO:0000256" key="3">
    <source>
        <dbReference type="ARBA" id="ARBA00022679"/>
    </source>
</evidence>
<dbReference type="InterPro" id="IPR040079">
    <property type="entry name" value="Glutathione_S-Trfase"/>
</dbReference>
<evidence type="ECO:0000256" key="2">
    <source>
        <dbReference type="ARBA" id="ARBA00022575"/>
    </source>
</evidence>
<dbReference type="PaxDb" id="35128-Thaps1754"/>
<reference evidence="10 11" key="2">
    <citation type="journal article" date="2008" name="Nature">
        <title>The Phaeodactylum genome reveals the evolutionary history of diatom genomes.</title>
        <authorList>
            <person name="Bowler C."/>
            <person name="Allen A.E."/>
            <person name="Badger J.H."/>
            <person name="Grimwood J."/>
            <person name="Jabbari K."/>
            <person name="Kuo A."/>
            <person name="Maheswari U."/>
            <person name="Martens C."/>
            <person name="Maumus F."/>
            <person name="Otillar R.P."/>
            <person name="Rayko E."/>
            <person name="Salamov A."/>
            <person name="Vandepoele K."/>
            <person name="Beszteri B."/>
            <person name="Gruber A."/>
            <person name="Heijde M."/>
            <person name="Katinka M."/>
            <person name="Mock T."/>
            <person name="Valentin K."/>
            <person name="Verret F."/>
            <person name="Berges J.A."/>
            <person name="Brownlee C."/>
            <person name="Cadoret J.P."/>
            <person name="Chiovitti A."/>
            <person name="Choi C.J."/>
            <person name="Coesel S."/>
            <person name="De Martino A."/>
            <person name="Detter J.C."/>
            <person name="Durkin C."/>
            <person name="Falciatore A."/>
            <person name="Fournet J."/>
            <person name="Haruta M."/>
            <person name="Huysman M.J."/>
            <person name="Jenkins B.D."/>
            <person name="Jiroutova K."/>
            <person name="Jorgensen R.E."/>
            <person name="Joubert Y."/>
            <person name="Kaplan A."/>
            <person name="Kroger N."/>
            <person name="Kroth P.G."/>
            <person name="La Roche J."/>
            <person name="Lindquist E."/>
            <person name="Lommer M."/>
            <person name="Martin-Jezequel V."/>
            <person name="Lopez P.J."/>
            <person name="Lucas S."/>
            <person name="Mangogna M."/>
            <person name="McGinnis K."/>
            <person name="Medlin L.K."/>
            <person name="Montsant A."/>
            <person name="Oudot-Le Secq M.P."/>
            <person name="Napoli C."/>
            <person name="Obornik M."/>
            <person name="Parker M.S."/>
            <person name="Petit J.L."/>
            <person name="Porcel B.M."/>
            <person name="Poulsen N."/>
            <person name="Robison M."/>
            <person name="Rychlewski L."/>
            <person name="Rynearson T.A."/>
            <person name="Schmutz J."/>
            <person name="Shapiro H."/>
            <person name="Siaut M."/>
            <person name="Stanley M."/>
            <person name="Sussman M.R."/>
            <person name="Taylor A.R."/>
            <person name="Vardi A."/>
            <person name="von Dassow P."/>
            <person name="Vyverman W."/>
            <person name="Willis A."/>
            <person name="Wyrwicz L.S."/>
            <person name="Rokhsar D.S."/>
            <person name="Weissenbach J."/>
            <person name="Armbrust E.V."/>
            <person name="Green B.R."/>
            <person name="Van de Peer Y."/>
            <person name="Grigoriev I.V."/>
        </authorList>
    </citation>
    <scope>NUCLEOTIDE SEQUENCE [LARGE SCALE GENOMIC DNA]</scope>
    <source>
        <strain evidence="10 11">CCMP1335</strain>
    </source>
</reference>
<comment type="catalytic activity">
    <reaction evidence="6">
        <text>L-dehydroascorbate + 2 glutathione = glutathione disulfide + L-ascorbate</text>
        <dbReference type="Rhea" id="RHEA:24424"/>
        <dbReference type="ChEBI" id="CHEBI:38290"/>
        <dbReference type="ChEBI" id="CHEBI:57925"/>
        <dbReference type="ChEBI" id="CHEBI:58297"/>
        <dbReference type="ChEBI" id="CHEBI:58539"/>
        <dbReference type="EC" id="1.8.5.1"/>
    </reaction>
</comment>
<dbReference type="SUPFAM" id="SSF52833">
    <property type="entry name" value="Thioredoxin-like"/>
    <property type="match status" value="1"/>
</dbReference>
<dbReference type="InterPro" id="IPR036249">
    <property type="entry name" value="Thioredoxin-like_sf"/>
</dbReference>
<dbReference type="CDD" id="cd00570">
    <property type="entry name" value="GST_N_family"/>
    <property type="match status" value="1"/>
</dbReference>
<dbReference type="Gene3D" id="3.40.30.10">
    <property type="entry name" value="Glutaredoxin"/>
    <property type="match status" value="1"/>
</dbReference>
<reference evidence="10 11" key="1">
    <citation type="journal article" date="2004" name="Science">
        <title>The genome of the diatom Thalassiosira pseudonana: ecology, evolution, and metabolism.</title>
        <authorList>
            <person name="Armbrust E.V."/>
            <person name="Berges J.A."/>
            <person name="Bowler C."/>
            <person name="Green B.R."/>
            <person name="Martinez D."/>
            <person name="Putnam N.H."/>
            <person name="Zhou S."/>
            <person name="Allen A.E."/>
            <person name="Apt K.E."/>
            <person name="Bechner M."/>
            <person name="Brzezinski M.A."/>
            <person name="Chaal B.K."/>
            <person name="Chiovitti A."/>
            <person name="Davis A.K."/>
            <person name="Demarest M.S."/>
            <person name="Detter J.C."/>
            <person name="Glavina T."/>
            <person name="Goodstein D."/>
            <person name="Hadi M.Z."/>
            <person name="Hellsten U."/>
            <person name="Hildebrand M."/>
            <person name="Jenkins B.D."/>
            <person name="Jurka J."/>
            <person name="Kapitonov V.V."/>
            <person name="Kroger N."/>
            <person name="Lau W.W."/>
            <person name="Lane T.W."/>
            <person name="Larimer F.W."/>
            <person name="Lippmeier J.C."/>
            <person name="Lucas S."/>
            <person name="Medina M."/>
            <person name="Montsant A."/>
            <person name="Obornik M."/>
            <person name="Parker M.S."/>
            <person name="Palenik B."/>
            <person name="Pazour G.J."/>
            <person name="Richardson P.M."/>
            <person name="Rynearson T.A."/>
            <person name="Saito M.A."/>
            <person name="Schwartz D.C."/>
            <person name="Thamatrakoln K."/>
            <person name="Valentin K."/>
            <person name="Vardi A."/>
            <person name="Wilkerson F.P."/>
            <person name="Rokhsar D.S."/>
        </authorList>
    </citation>
    <scope>NUCLEOTIDE SEQUENCE [LARGE SCALE GENOMIC DNA]</scope>
    <source>
        <strain evidence="10 11">CCMP1335</strain>
    </source>
</reference>
<name>B8BRU8_THAPS</name>
<organism evidence="10 11">
    <name type="scientific">Thalassiosira pseudonana</name>
    <name type="common">Marine diatom</name>
    <name type="synonym">Cyclotella nana</name>
    <dbReference type="NCBI Taxonomy" id="35128"/>
    <lineage>
        <taxon>Eukaryota</taxon>
        <taxon>Sar</taxon>
        <taxon>Stramenopiles</taxon>
        <taxon>Ochrophyta</taxon>
        <taxon>Bacillariophyta</taxon>
        <taxon>Coscinodiscophyceae</taxon>
        <taxon>Thalassiosirophycidae</taxon>
        <taxon>Thalassiosirales</taxon>
        <taxon>Thalassiosiraceae</taxon>
        <taxon>Thalassiosira</taxon>
    </lineage>
</organism>
<dbReference type="InParanoid" id="B8BRU8"/>
<dbReference type="EC" id="1.8.5.1" evidence="1"/>
<proteinExistence type="inferred from homology"/>
<dbReference type="PANTHER" id="PTHR44420:SF2">
    <property type="entry name" value="GLUTATHIONE S-TRANSFERASE DHAR2-RELATED"/>
    <property type="match status" value="1"/>
</dbReference>
<gene>
    <name evidence="10" type="ORF">THAPSDRAFT_1754</name>
</gene>
<keyword evidence="2" id="KW-0216">Detoxification</keyword>
<dbReference type="PROSITE" id="PS50404">
    <property type="entry name" value="GST_NTER"/>
    <property type="match status" value="1"/>
</dbReference>
<dbReference type="HOGENOM" id="CLU_034159_0_0_1"/>
<dbReference type="PANTHER" id="PTHR44420">
    <property type="entry name" value="GLUTATHIONE S-TRANSFERASE DHAR2-RELATED"/>
    <property type="match status" value="1"/>
</dbReference>
<dbReference type="InterPro" id="IPR036282">
    <property type="entry name" value="Glutathione-S-Trfase_C_sf"/>
</dbReference>
<dbReference type="AlphaFoldDB" id="B8BRU8"/>
<dbReference type="Pfam" id="PF13410">
    <property type="entry name" value="GST_C_2"/>
    <property type="match status" value="1"/>
</dbReference>
<keyword evidence="4" id="KW-0560">Oxidoreductase</keyword>
<dbReference type="Proteomes" id="UP000001449">
    <property type="component" value="Chromosome 1"/>
</dbReference>
<dbReference type="eggNOG" id="KOG1422">
    <property type="taxonomic scope" value="Eukaryota"/>
</dbReference>
<evidence type="ECO:0000313" key="10">
    <source>
        <dbReference type="EMBL" id="EED96605.1"/>
    </source>
</evidence>
<feature type="signal peptide" evidence="7">
    <location>
        <begin position="1"/>
        <end position="27"/>
    </location>
</feature>
<evidence type="ECO:0000256" key="7">
    <source>
        <dbReference type="SAM" id="SignalP"/>
    </source>
</evidence>
<dbReference type="InterPro" id="IPR010987">
    <property type="entry name" value="Glutathione-S-Trfase_C-like"/>
</dbReference>
<keyword evidence="7" id="KW-0732">Signal</keyword>
<keyword evidence="11" id="KW-1185">Reference proteome</keyword>
<dbReference type="GO" id="GO:0045174">
    <property type="term" value="F:glutathione dehydrogenase (ascorbate) activity"/>
    <property type="evidence" value="ECO:0007669"/>
    <property type="project" value="UniProtKB-EC"/>
</dbReference>
<dbReference type="KEGG" id="tps:THAPSDRAFT_1754"/>
<dbReference type="EMBL" id="CM000638">
    <property type="protein sequence ID" value="EED96605.1"/>
    <property type="molecule type" value="Genomic_DNA"/>
</dbReference>
<evidence type="ECO:0000256" key="5">
    <source>
        <dbReference type="ARBA" id="ARBA00024194"/>
    </source>
</evidence>
<dbReference type="PROSITE" id="PS50405">
    <property type="entry name" value="GST_CTER"/>
    <property type="match status" value="1"/>
</dbReference>
<dbReference type="RefSeq" id="XP_002286964.1">
    <property type="nucleotide sequence ID" value="XM_002286928.1"/>
</dbReference>
<dbReference type="SUPFAM" id="SSF47616">
    <property type="entry name" value="GST C-terminal domain-like"/>
    <property type="match status" value="1"/>
</dbReference>
<feature type="domain" description="GST N-terminal" evidence="8">
    <location>
        <begin position="154"/>
        <end position="235"/>
    </location>
</feature>
<evidence type="ECO:0000259" key="9">
    <source>
        <dbReference type="PROSITE" id="PS50405"/>
    </source>
</evidence>
<dbReference type="OMA" id="PQMGGCW"/>